<accession>A0A848G0U8</accession>
<dbReference type="Proteomes" id="UP000580043">
    <property type="component" value="Unassembled WGS sequence"/>
</dbReference>
<organism evidence="2 3">
    <name type="scientific">Zoogloea dura</name>
    <dbReference type="NCBI Taxonomy" id="2728840"/>
    <lineage>
        <taxon>Bacteria</taxon>
        <taxon>Pseudomonadati</taxon>
        <taxon>Pseudomonadota</taxon>
        <taxon>Betaproteobacteria</taxon>
        <taxon>Rhodocyclales</taxon>
        <taxon>Zoogloeaceae</taxon>
        <taxon>Zoogloea</taxon>
    </lineage>
</organism>
<keyword evidence="2" id="KW-0808">Transferase</keyword>
<evidence type="ECO:0000313" key="2">
    <source>
        <dbReference type="EMBL" id="NML24716.1"/>
    </source>
</evidence>
<gene>
    <name evidence="2" type="ORF">HHL15_03095</name>
</gene>
<feature type="domain" description="Methyltransferase" evidence="1">
    <location>
        <begin position="45"/>
        <end position="184"/>
    </location>
</feature>
<dbReference type="SUPFAM" id="SSF53335">
    <property type="entry name" value="S-adenosyl-L-methionine-dependent methyltransferases"/>
    <property type="match status" value="1"/>
</dbReference>
<dbReference type="GO" id="GO:0005737">
    <property type="term" value="C:cytoplasm"/>
    <property type="evidence" value="ECO:0007669"/>
    <property type="project" value="TreeGrafter"/>
</dbReference>
<dbReference type="Pfam" id="PF13679">
    <property type="entry name" value="Methyltransf_32"/>
    <property type="match status" value="1"/>
</dbReference>
<protein>
    <submittedName>
        <fullName evidence="2">SAM-dependent methyltransferase</fullName>
    </submittedName>
</protein>
<proteinExistence type="predicted"/>
<dbReference type="PANTHER" id="PTHR13369:SF3">
    <property type="entry name" value="METHYLTRANSFERASE DOMAIN-CONTAINING PROTEIN"/>
    <property type="match status" value="1"/>
</dbReference>
<comment type="caution">
    <text evidence="2">The sequence shown here is derived from an EMBL/GenBank/DDBJ whole genome shotgun (WGS) entry which is preliminary data.</text>
</comment>
<name>A0A848G0U8_9RHOO</name>
<keyword evidence="3" id="KW-1185">Reference proteome</keyword>
<dbReference type="GO" id="GO:0008168">
    <property type="term" value="F:methyltransferase activity"/>
    <property type="evidence" value="ECO:0007669"/>
    <property type="project" value="UniProtKB-KW"/>
</dbReference>
<keyword evidence="2" id="KW-0489">Methyltransferase</keyword>
<sequence>MAKNKPAGEARPVAHPEIRPGQSVELLKELHILTRDGQLNQDSRRKLKQVYHLYQFIEPLLAEVLAETGDLSLADHGAGKSYLGFILYDLFLKDKPAGTIYGIETRAELVQRSRELAERLAFPRMRFLDLSVEASTRSEALPERIDVVTALHACNTATDDAIQFAFAKQARFVVLVPCCQAEVASVMRHNKNASFGMTPLSEIWRHPIHTREFGSQLTNALRCLQLEAHGYQVTVTELVGWEHSMKNELIVARYTGQPRKNAMERIEAILAELNLTELRGRFAC</sequence>
<dbReference type="InterPro" id="IPR025714">
    <property type="entry name" value="Methyltranfer_dom"/>
</dbReference>
<dbReference type="GO" id="GO:0032259">
    <property type="term" value="P:methylation"/>
    <property type="evidence" value="ECO:0007669"/>
    <property type="project" value="UniProtKB-KW"/>
</dbReference>
<reference evidence="2 3" key="1">
    <citation type="submission" date="2020-04" db="EMBL/GenBank/DDBJ databases">
        <title>Zoogloea sp. G-4-1-14 isolated from soil.</title>
        <authorList>
            <person name="Dahal R.H."/>
        </authorList>
    </citation>
    <scope>NUCLEOTIDE SEQUENCE [LARGE SCALE GENOMIC DNA]</scope>
    <source>
        <strain evidence="2 3">G-4-1-14</strain>
    </source>
</reference>
<dbReference type="Gene3D" id="3.40.50.150">
    <property type="entry name" value="Vaccinia Virus protein VP39"/>
    <property type="match status" value="1"/>
</dbReference>
<dbReference type="EMBL" id="JABBGA010000002">
    <property type="protein sequence ID" value="NML24716.1"/>
    <property type="molecule type" value="Genomic_DNA"/>
</dbReference>
<dbReference type="InterPro" id="IPR029063">
    <property type="entry name" value="SAM-dependent_MTases_sf"/>
</dbReference>
<evidence type="ECO:0000313" key="3">
    <source>
        <dbReference type="Proteomes" id="UP000580043"/>
    </source>
</evidence>
<evidence type="ECO:0000259" key="1">
    <source>
        <dbReference type="Pfam" id="PF13679"/>
    </source>
</evidence>
<dbReference type="PANTHER" id="PTHR13369">
    <property type="match status" value="1"/>
</dbReference>
<dbReference type="RefSeq" id="WP_169144366.1">
    <property type="nucleotide sequence ID" value="NZ_JABBGA010000002.1"/>
</dbReference>
<dbReference type="AlphaFoldDB" id="A0A848G0U8"/>